<dbReference type="Pfam" id="PF02416">
    <property type="entry name" value="TatA_B_E"/>
    <property type="match status" value="1"/>
</dbReference>
<proteinExistence type="inferred from homology"/>
<comment type="caution">
    <text evidence="10">The sequence shown here is derived from an EMBL/GenBank/DDBJ whole genome shotgun (WGS) entry which is preliminary data.</text>
</comment>
<evidence type="ECO:0000256" key="1">
    <source>
        <dbReference type="ARBA" id="ARBA00004162"/>
    </source>
</evidence>
<evidence type="ECO:0000256" key="4">
    <source>
        <dbReference type="ARBA" id="ARBA00022692"/>
    </source>
</evidence>
<organism evidence="10 11">
    <name type="scientific">Devosia aurantiaca</name>
    <dbReference type="NCBI Taxonomy" id="2714858"/>
    <lineage>
        <taxon>Bacteria</taxon>
        <taxon>Pseudomonadati</taxon>
        <taxon>Pseudomonadota</taxon>
        <taxon>Alphaproteobacteria</taxon>
        <taxon>Hyphomicrobiales</taxon>
        <taxon>Devosiaceae</taxon>
        <taxon>Devosia</taxon>
    </lineage>
</organism>
<keyword evidence="7 9" id="KW-0811">Translocation</keyword>
<evidence type="ECO:0000313" key="11">
    <source>
        <dbReference type="Proteomes" id="UP000474802"/>
    </source>
</evidence>
<dbReference type="GO" id="GO:0033281">
    <property type="term" value="C:TAT protein transport complex"/>
    <property type="evidence" value="ECO:0007669"/>
    <property type="project" value="UniProtKB-UniRule"/>
</dbReference>
<protein>
    <recommendedName>
        <fullName evidence="9">Sec-independent protein translocase protein TatA</fullName>
    </recommendedName>
</protein>
<feature type="transmembrane region" description="Helical" evidence="9">
    <location>
        <begin position="6"/>
        <end position="21"/>
    </location>
</feature>
<evidence type="ECO:0000256" key="9">
    <source>
        <dbReference type="HAMAP-Rule" id="MF_00236"/>
    </source>
</evidence>
<evidence type="ECO:0000256" key="7">
    <source>
        <dbReference type="ARBA" id="ARBA00023010"/>
    </source>
</evidence>
<dbReference type="NCBIfam" id="NF001940">
    <property type="entry name" value="PRK00720.1"/>
    <property type="match status" value="1"/>
</dbReference>
<dbReference type="PANTHER" id="PTHR42982">
    <property type="entry name" value="SEC-INDEPENDENT PROTEIN TRANSLOCASE PROTEIN TATA"/>
    <property type="match status" value="1"/>
</dbReference>
<dbReference type="GO" id="GO:0043953">
    <property type="term" value="P:protein transport by the Tat complex"/>
    <property type="evidence" value="ECO:0007669"/>
    <property type="project" value="UniProtKB-UniRule"/>
</dbReference>
<evidence type="ECO:0000256" key="8">
    <source>
        <dbReference type="ARBA" id="ARBA00023136"/>
    </source>
</evidence>
<dbReference type="InterPro" id="IPR006312">
    <property type="entry name" value="TatA/E"/>
</dbReference>
<comment type="function">
    <text evidence="9">Part of the twin-arginine translocation (Tat) system that transports large folded proteins containing a characteristic twin-arginine motif in their signal peptide across membranes. TatA could form the protein-conducting channel of the Tat system.</text>
</comment>
<accession>A0A6M1SHF2</accession>
<dbReference type="EMBL" id="JAALFG010000005">
    <property type="protein sequence ID" value="NGP19249.1"/>
    <property type="molecule type" value="Genomic_DNA"/>
</dbReference>
<evidence type="ECO:0000256" key="2">
    <source>
        <dbReference type="ARBA" id="ARBA00022448"/>
    </source>
</evidence>
<keyword evidence="4 9" id="KW-0812">Transmembrane</keyword>
<evidence type="ECO:0000256" key="5">
    <source>
        <dbReference type="ARBA" id="ARBA00022927"/>
    </source>
</evidence>
<evidence type="ECO:0000256" key="3">
    <source>
        <dbReference type="ARBA" id="ARBA00022475"/>
    </source>
</evidence>
<keyword evidence="5 9" id="KW-0653">Protein transport</keyword>
<dbReference type="RefSeq" id="WP_164535502.1">
    <property type="nucleotide sequence ID" value="NZ_JAALFG010000005.1"/>
</dbReference>
<keyword evidence="6 9" id="KW-1133">Transmembrane helix</keyword>
<dbReference type="PANTHER" id="PTHR42982:SF1">
    <property type="entry name" value="SEC-INDEPENDENT PROTEIN TRANSLOCASE PROTEIN TATA"/>
    <property type="match status" value="1"/>
</dbReference>
<evidence type="ECO:0000256" key="6">
    <source>
        <dbReference type="ARBA" id="ARBA00022989"/>
    </source>
</evidence>
<dbReference type="NCBIfam" id="TIGR01411">
    <property type="entry name" value="tatAE"/>
    <property type="match status" value="1"/>
</dbReference>
<dbReference type="Gene3D" id="1.20.5.3310">
    <property type="match status" value="1"/>
</dbReference>
<dbReference type="InterPro" id="IPR003369">
    <property type="entry name" value="TatA/B/E"/>
</dbReference>
<name>A0A6M1SHF2_9HYPH</name>
<reference evidence="10 11" key="2">
    <citation type="submission" date="2020-03" db="EMBL/GenBank/DDBJ databases">
        <title>Devosia chinhatensis sp. nov., isolated from a hexachlorocyclohexane (HCH) dump site in India.</title>
        <authorList>
            <person name="Kumar M."/>
            <person name="Lal R."/>
        </authorList>
    </citation>
    <scope>NUCLEOTIDE SEQUENCE [LARGE SCALE GENOMIC DNA]</scope>
    <source>
        <strain evidence="10 11">H239</strain>
    </source>
</reference>
<keyword evidence="3 9" id="KW-1003">Cell membrane</keyword>
<reference evidence="10 11" key="1">
    <citation type="submission" date="2020-02" db="EMBL/GenBank/DDBJ databases">
        <authorList>
            <person name="Khan S.A."/>
            <person name="Jeon C.O."/>
            <person name="Chun B.H."/>
        </authorList>
    </citation>
    <scope>NUCLEOTIDE SEQUENCE [LARGE SCALE GENOMIC DNA]</scope>
    <source>
        <strain evidence="10 11">H239</strain>
    </source>
</reference>
<dbReference type="HAMAP" id="MF_00236">
    <property type="entry name" value="TatA_E"/>
    <property type="match status" value="1"/>
</dbReference>
<keyword evidence="11" id="KW-1185">Reference proteome</keyword>
<dbReference type="GO" id="GO:0008320">
    <property type="term" value="F:protein transmembrane transporter activity"/>
    <property type="evidence" value="ECO:0007669"/>
    <property type="project" value="UniProtKB-UniRule"/>
</dbReference>
<comment type="similarity">
    <text evidence="9">Belongs to the TatA/E family.</text>
</comment>
<keyword evidence="8 9" id="KW-0472">Membrane</keyword>
<keyword evidence="2 9" id="KW-0813">Transport</keyword>
<evidence type="ECO:0000313" key="10">
    <source>
        <dbReference type="EMBL" id="NGP19249.1"/>
    </source>
</evidence>
<comment type="subunit">
    <text evidence="9">The Tat system comprises two distinct complexes: a TatABC complex, containing multiple copies of TatA, TatB and TatC subunits, and a separate TatA complex, containing only TatA subunits. Substrates initially bind to the TatABC complex, which probably triggers association of the separate TatA complex to form the active translocon.</text>
</comment>
<comment type="subcellular location">
    <subcellularLocation>
        <location evidence="1 9">Cell membrane</location>
        <topology evidence="1 9">Single-pass membrane protein</topology>
    </subcellularLocation>
</comment>
<gene>
    <name evidence="9" type="primary">tatA</name>
    <name evidence="10" type="ORF">G5575_17845</name>
</gene>
<dbReference type="AlphaFoldDB" id="A0A6M1SHF2"/>
<dbReference type="Proteomes" id="UP000474802">
    <property type="component" value="Unassembled WGS sequence"/>
</dbReference>
<sequence length="74" mass="7986">MHAPSIWGILVVAVVVILLFGRGKISGMMGEVASGIKAFQKGMRDDDRPADRIQTTADIEAAREAEKTSTTRDV</sequence>